<reference evidence="2 3" key="1">
    <citation type="submission" date="2018-07" db="EMBL/GenBank/DDBJ databases">
        <title>Genomic Encyclopedia of Type Strains, Phase IV (KMG-IV): sequencing the most valuable type-strain genomes for metagenomic binning, comparative biology and taxonomic classification.</title>
        <authorList>
            <person name="Goeker M."/>
        </authorList>
    </citation>
    <scope>NUCLEOTIDE SEQUENCE [LARGE SCALE GENOMIC DNA]</scope>
    <source>
        <strain evidence="2 3">DSM 4134</strain>
    </source>
</reference>
<evidence type="ECO:0000313" key="3">
    <source>
        <dbReference type="Proteomes" id="UP000256779"/>
    </source>
</evidence>
<feature type="domain" description="Fibronectin type-III" evidence="1">
    <location>
        <begin position="511"/>
        <end position="604"/>
    </location>
</feature>
<dbReference type="SUPFAM" id="SSF49265">
    <property type="entry name" value="Fibronectin type III"/>
    <property type="match status" value="1"/>
</dbReference>
<sequence length="686" mass="78024">MNKLIISLWTFTFILGELSAQTITIKHPPEAHTFAVGKRPNVIFTSPADAPSGSQFDYELKVCQIEEGQTKQEAISENDPFFFKSIDAVNVPNQQPVELPYFSTDQLQSQFAVQVTADIIKDGDTTFAYSNIQTFYSPLRVPFFYVGNVMVKMDTGSTDIDNYWGIGNIKYLFEDARRDSLRIEVDGLKLTHSYGYHYMDGGRITIDTAIEYSFTPRINQNLADFQFTTDSFLLYSNSSWIYNKGVTINAAKDFENISDINLSFKGRTKHLRFEGPFGSMTLEDTLTVPISDANMFLEFLPTTKINLYNLEYTLNYDLAFHHPMLKTTKDTSSMIFRWNAESKGQTHNYLDLDDFMSDTLVFSQAMNAHLILGHHGHRGAVIDLSDTISPYAMPKDWKGIYFRDAMLTYPEHETQHKVNNILVHPNGIDAVISHVLEDSLVMPSIPFNHSFHRVHYSLKNSTLDHVSRLIGNIDSELIADSTRVMFISLENDQMTYPFVIRSEGDTVHFTPPYGLPTTRITDKTAMINWIDMGAEFTYEVDISTDTFKTFVPDYQAKKLTDHTALLVGLDPDTDYQYRIRAYQDDELVSQSTSDILLAFRTKPLVLGQIERAHIYPNPARDRLFMTLESPLSQISLKLIDLSGKVYFNDMVKSSGSKKFSLDIADYPKGIYLLSIGEGSPTKVFIE</sequence>
<gene>
    <name evidence="2" type="ORF">C7460_12246</name>
</gene>
<evidence type="ECO:0000259" key="1">
    <source>
        <dbReference type="PROSITE" id="PS50853"/>
    </source>
</evidence>
<name>A0A3D9KZ21_MARFU</name>
<comment type="caution">
    <text evidence="2">The sequence shown here is derived from an EMBL/GenBank/DDBJ whole genome shotgun (WGS) entry which is preliminary data.</text>
</comment>
<dbReference type="InterPro" id="IPR013783">
    <property type="entry name" value="Ig-like_fold"/>
</dbReference>
<dbReference type="RefSeq" id="WP_115869706.1">
    <property type="nucleotide sequence ID" value="NZ_QREG01000022.1"/>
</dbReference>
<organism evidence="2 3">
    <name type="scientific">Marinoscillum furvescens DSM 4134</name>
    <dbReference type="NCBI Taxonomy" id="1122208"/>
    <lineage>
        <taxon>Bacteria</taxon>
        <taxon>Pseudomonadati</taxon>
        <taxon>Bacteroidota</taxon>
        <taxon>Cytophagia</taxon>
        <taxon>Cytophagales</taxon>
        <taxon>Reichenbachiellaceae</taxon>
        <taxon>Marinoscillum</taxon>
    </lineage>
</organism>
<dbReference type="EMBL" id="QREG01000022">
    <property type="protein sequence ID" value="RED94105.1"/>
    <property type="molecule type" value="Genomic_DNA"/>
</dbReference>
<accession>A0A3D9KZ21</accession>
<dbReference type="InterPro" id="IPR036116">
    <property type="entry name" value="FN3_sf"/>
</dbReference>
<dbReference type="Gene3D" id="2.60.40.10">
    <property type="entry name" value="Immunoglobulins"/>
    <property type="match status" value="1"/>
</dbReference>
<dbReference type="OrthoDB" id="1652165at2"/>
<dbReference type="InterPro" id="IPR003961">
    <property type="entry name" value="FN3_dom"/>
</dbReference>
<proteinExistence type="predicted"/>
<keyword evidence="3" id="KW-1185">Reference proteome</keyword>
<dbReference type="NCBIfam" id="TIGR04183">
    <property type="entry name" value="Por_Secre_tail"/>
    <property type="match status" value="1"/>
</dbReference>
<protein>
    <submittedName>
        <fullName evidence="2">Putative secreted protein (Por secretion system target)</fullName>
    </submittedName>
</protein>
<evidence type="ECO:0000313" key="2">
    <source>
        <dbReference type="EMBL" id="RED94105.1"/>
    </source>
</evidence>
<dbReference type="InterPro" id="IPR026444">
    <property type="entry name" value="Secre_tail"/>
</dbReference>
<dbReference type="Proteomes" id="UP000256779">
    <property type="component" value="Unassembled WGS sequence"/>
</dbReference>
<dbReference type="PROSITE" id="PS50853">
    <property type="entry name" value="FN3"/>
    <property type="match status" value="1"/>
</dbReference>
<dbReference type="Pfam" id="PF18962">
    <property type="entry name" value="Por_Secre_tail"/>
    <property type="match status" value="1"/>
</dbReference>
<dbReference type="CDD" id="cd00063">
    <property type="entry name" value="FN3"/>
    <property type="match status" value="1"/>
</dbReference>
<dbReference type="AlphaFoldDB" id="A0A3D9KZ21"/>